<keyword evidence="4" id="KW-1185">Reference proteome</keyword>
<feature type="compositionally biased region" description="Polar residues" evidence="1">
    <location>
        <begin position="303"/>
        <end position="312"/>
    </location>
</feature>
<dbReference type="GeneID" id="16996433"/>
<dbReference type="Gramene" id="CMQ406CT">
    <property type="protein sequence ID" value="CMQ406CT"/>
    <property type="gene ID" value="CMQ406C"/>
</dbReference>
<dbReference type="AlphaFoldDB" id="M1VAR9"/>
<dbReference type="GO" id="GO:0005681">
    <property type="term" value="C:spliceosomal complex"/>
    <property type="evidence" value="ECO:0007669"/>
    <property type="project" value="InterPro"/>
</dbReference>
<dbReference type="OrthoDB" id="2160351at2759"/>
<reference evidence="3 4" key="1">
    <citation type="journal article" date="2004" name="Nature">
        <title>Genome sequence of the ultrasmall unicellular red alga Cyanidioschyzon merolae 10D.</title>
        <authorList>
            <person name="Matsuzaki M."/>
            <person name="Misumi O."/>
            <person name="Shin-i T."/>
            <person name="Maruyama S."/>
            <person name="Takahara M."/>
            <person name="Miyagishima S."/>
            <person name="Mori T."/>
            <person name="Nishida K."/>
            <person name="Yagisawa F."/>
            <person name="Nishida K."/>
            <person name="Yoshida Y."/>
            <person name="Nishimura Y."/>
            <person name="Nakao S."/>
            <person name="Kobayashi T."/>
            <person name="Momoyama Y."/>
            <person name="Higashiyama T."/>
            <person name="Minoda A."/>
            <person name="Sano M."/>
            <person name="Nomoto H."/>
            <person name="Oishi K."/>
            <person name="Hayashi H."/>
            <person name="Ohta F."/>
            <person name="Nishizaka S."/>
            <person name="Haga S."/>
            <person name="Miura S."/>
            <person name="Morishita T."/>
            <person name="Kabeya Y."/>
            <person name="Terasawa K."/>
            <person name="Suzuki Y."/>
            <person name="Ishii Y."/>
            <person name="Asakawa S."/>
            <person name="Takano H."/>
            <person name="Ohta N."/>
            <person name="Kuroiwa H."/>
            <person name="Tanaka K."/>
            <person name="Shimizu N."/>
            <person name="Sugano S."/>
            <person name="Sato N."/>
            <person name="Nozaki H."/>
            <person name="Ogasawara N."/>
            <person name="Kohara Y."/>
            <person name="Kuroiwa T."/>
        </authorList>
    </citation>
    <scope>NUCLEOTIDE SEQUENCE [LARGE SCALE GENOMIC DNA]</scope>
    <source>
        <strain evidence="3 4">10D</strain>
    </source>
</reference>
<feature type="domain" description="Splicing factor SF3a60 /Prp9 subunit C-terminal" evidence="2">
    <location>
        <begin position="433"/>
        <end position="514"/>
    </location>
</feature>
<accession>M1VAR9</accession>
<reference evidence="3 4" key="2">
    <citation type="journal article" date="2007" name="BMC Biol.">
        <title>A 100%-complete sequence reveals unusually simple genomic features in the hot-spring red alga Cyanidioschyzon merolae.</title>
        <authorList>
            <person name="Nozaki H."/>
            <person name="Takano H."/>
            <person name="Misumi O."/>
            <person name="Terasawa K."/>
            <person name="Matsuzaki M."/>
            <person name="Maruyama S."/>
            <person name="Nishida K."/>
            <person name="Yagisawa F."/>
            <person name="Yoshida Y."/>
            <person name="Fujiwara T."/>
            <person name="Takio S."/>
            <person name="Tamura K."/>
            <person name="Chung S.J."/>
            <person name="Nakamura S."/>
            <person name="Kuroiwa H."/>
            <person name="Tanaka K."/>
            <person name="Sato N."/>
            <person name="Kuroiwa T."/>
        </authorList>
    </citation>
    <scope>NUCLEOTIDE SEQUENCE [LARGE SCALE GENOMIC DNA]</scope>
    <source>
        <strain evidence="3 4">10D</strain>
    </source>
</reference>
<name>M1VAR9_CYAM1</name>
<evidence type="ECO:0000313" key="3">
    <source>
        <dbReference type="EMBL" id="BAM82249.1"/>
    </source>
</evidence>
<sequence length="538" mass="60284">MNALTALDSALNEFEQLASEWCTLVRLLEAAELARVRVERGEWAPWWNARRIVLTRLARRWSRHLASKSTAACVTSLRSLQQSVVPSSRPAVTATSTNEGLIATLRQKAREPLSPLSAPLLGDTVEELPLMEADLDLDFTSAEVSGLCLDLQEVYRSYLSLLPPLIASQLPYLRFLEILEALPRSNELRALVVFRRLDGRCLPPECLDASALEAACQKLSPGCRNAYAGWLLDVLRYLVEFARRAMPWLSPAHWDRMRSTGRKIPSIVRTKREAEALNTPRPTKAILRIASASADQRPDHDSMPSSKHSTHVDTVNTPVDVWLGQELDQSVAPNLADIETLEQHLASLVTDDECGIFRASLLRTIRHVERQQVQTLTEWMFTNRVEQVTREDLATERSGQWFLRAGPPDADASNTTGIKINKSTAVTSKEETENFPGWLRRAFALHQVYRCEICDPVQTYYGPLAYERHFRSAVHVRGLHRLGVYYTADWDYIDTVADALRLKAHLAKLNDSGQVGIVAVEREADGAPMEASTGSSRT</sequence>
<dbReference type="STRING" id="280699.M1VAR9"/>
<dbReference type="HOGENOM" id="CLU_506603_0_0_1"/>
<dbReference type="Pfam" id="PF11931">
    <property type="entry name" value="SF3a60_Prp9_C"/>
    <property type="match status" value="1"/>
</dbReference>
<dbReference type="KEGG" id="cme:CYME_CMQ406C"/>
<evidence type="ECO:0000256" key="1">
    <source>
        <dbReference type="SAM" id="MobiDB-lite"/>
    </source>
</evidence>
<dbReference type="OMA" id="QRCYHEE"/>
<protein>
    <submittedName>
        <fullName evidence="3">Similar to splicing factor 3a, subunit 3</fullName>
    </submittedName>
</protein>
<organism evidence="3 4">
    <name type="scientific">Cyanidioschyzon merolae (strain NIES-3377 / 10D)</name>
    <name type="common">Unicellular red alga</name>
    <dbReference type="NCBI Taxonomy" id="280699"/>
    <lineage>
        <taxon>Eukaryota</taxon>
        <taxon>Rhodophyta</taxon>
        <taxon>Bangiophyceae</taxon>
        <taxon>Cyanidiales</taxon>
        <taxon>Cyanidiaceae</taxon>
        <taxon>Cyanidioschyzon</taxon>
    </lineage>
</organism>
<feature type="region of interest" description="Disordered" evidence="1">
    <location>
        <begin position="293"/>
        <end position="312"/>
    </location>
</feature>
<dbReference type="GO" id="GO:0003723">
    <property type="term" value="F:RNA binding"/>
    <property type="evidence" value="ECO:0007669"/>
    <property type="project" value="InterPro"/>
</dbReference>
<dbReference type="GO" id="GO:0000398">
    <property type="term" value="P:mRNA splicing, via spliceosome"/>
    <property type="evidence" value="ECO:0007669"/>
    <property type="project" value="InterPro"/>
</dbReference>
<gene>
    <name evidence="3" type="ORF">CYME_CMQ406C</name>
</gene>
<dbReference type="Proteomes" id="UP000007014">
    <property type="component" value="Chromosome 17"/>
</dbReference>
<evidence type="ECO:0000259" key="2">
    <source>
        <dbReference type="Pfam" id="PF11931"/>
    </source>
</evidence>
<dbReference type="EMBL" id="AP006499">
    <property type="protein sequence ID" value="BAM82249.1"/>
    <property type="molecule type" value="Genomic_DNA"/>
</dbReference>
<dbReference type="InterPro" id="IPR024598">
    <property type="entry name" value="SF3a60/Prp9_C"/>
</dbReference>
<proteinExistence type="predicted"/>
<dbReference type="RefSeq" id="XP_005538285.1">
    <property type="nucleotide sequence ID" value="XM_005538228.1"/>
</dbReference>
<evidence type="ECO:0000313" key="4">
    <source>
        <dbReference type="Proteomes" id="UP000007014"/>
    </source>
</evidence>